<dbReference type="InterPro" id="IPR026846">
    <property type="entry name" value="Nse2(Mms21)"/>
</dbReference>
<dbReference type="Pfam" id="PF11789">
    <property type="entry name" value="zf-Nse"/>
    <property type="match status" value="1"/>
</dbReference>
<dbReference type="GO" id="GO:0008270">
    <property type="term" value="F:zinc ion binding"/>
    <property type="evidence" value="ECO:0007669"/>
    <property type="project" value="UniProtKB-KW"/>
</dbReference>
<keyword evidence="6 10" id="KW-0863">Zinc-finger</keyword>
<dbReference type="OrthoDB" id="26899at2759"/>
<dbReference type="CDD" id="cd16651">
    <property type="entry name" value="SPL-RING_NSE2"/>
    <property type="match status" value="1"/>
</dbReference>
<keyword evidence="15" id="KW-1185">Reference proteome</keyword>
<evidence type="ECO:0000256" key="7">
    <source>
        <dbReference type="ARBA" id="ARBA00022786"/>
    </source>
</evidence>
<keyword evidence="7" id="KW-0833">Ubl conjugation pathway</keyword>
<sequence length="354" mass="40015">MPPRRLVNRVGSDVHTVRSKPEPVDYEPPSFPLSAHAINNIQKLSIGRDVSEFSSAYKDQVKEALRNLGHSVYDMNDRVKQQQSALAKMQADRAKHGTEKSDAEEELEQHITALQSEVDELTQRSESAVRTCIDRNNAIEDDKAILGDLYTQSHANFQQRRHRGDEDDSEAPAESVLTALQEQRAEKNNHWASLDNRRKYAQHNDYIAFKKLWHDGAVGDDGPPLADSSKWFKPDGAPVMVAPGASRGPADDESDEDIAVAREVVSLNCPLTLRPLKEPYSNTKCKHTFEKDAIKDYLRNASGQVQCPQTGCAEIFSWQTFRDDFYLDQAVLRRIQRAKQAKDNDEMDDDSDEH</sequence>
<dbReference type="EMBL" id="MU251253">
    <property type="protein sequence ID" value="KAG9254690.1"/>
    <property type="molecule type" value="Genomic_DNA"/>
</dbReference>
<dbReference type="Proteomes" id="UP000887229">
    <property type="component" value="Unassembled WGS sequence"/>
</dbReference>
<keyword evidence="4" id="KW-0808">Transferase</keyword>
<evidence type="ECO:0000256" key="3">
    <source>
        <dbReference type="ARBA" id="ARBA00008212"/>
    </source>
</evidence>
<dbReference type="RefSeq" id="XP_046118614.1">
    <property type="nucleotide sequence ID" value="XM_046267195.1"/>
</dbReference>
<accession>A0A9P7ZN96</accession>
<feature type="coiled-coil region" evidence="11">
    <location>
        <begin position="86"/>
        <end position="131"/>
    </location>
</feature>
<comment type="similarity">
    <text evidence="3">Belongs to the NSE2 family.</text>
</comment>
<evidence type="ECO:0000259" key="13">
    <source>
        <dbReference type="PROSITE" id="PS51044"/>
    </source>
</evidence>
<organism evidence="14 15">
    <name type="scientific">Emericellopsis atlantica</name>
    <dbReference type="NCBI Taxonomy" id="2614577"/>
    <lineage>
        <taxon>Eukaryota</taxon>
        <taxon>Fungi</taxon>
        <taxon>Dikarya</taxon>
        <taxon>Ascomycota</taxon>
        <taxon>Pezizomycotina</taxon>
        <taxon>Sordariomycetes</taxon>
        <taxon>Hypocreomycetidae</taxon>
        <taxon>Hypocreales</taxon>
        <taxon>Bionectriaceae</taxon>
        <taxon>Emericellopsis</taxon>
    </lineage>
</organism>
<evidence type="ECO:0000256" key="9">
    <source>
        <dbReference type="ARBA" id="ARBA00023242"/>
    </source>
</evidence>
<evidence type="ECO:0000313" key="15">
    <source>
        <dbReference type="Proteomes" id="UP000887229"/>
    </source>
</evidence>
<evidence type="ECO:0000256" key="10">
    <source>
        <dbReference type="PROSITE-ProRule" id="PRU00452"/>
    </source>
</evidence>
<dbReference type="InterPro" id="IPR013083">
    <property type="entry name" value="Znf_RING/FYVE/PHD"/>
</dbReference>
<dbReference type="PANTHER" id="PTHR21330">
    <property type="entry name" value="E3 SUMO-PROTEIN LIGASE NSE2"/>
    <property type="match status" value="1"/>
</dbReference>
<evidence type="ECO:0000256" key="11">
    <source>
        <dbReference type="SAM" id="Coils"/>
    </source>
</evidence>
<protein>
    <submittedName>
        <fullName evidence="14">Zinc-finger of the MIZ type in Nse subunit-domain-containing protein</fullName>
    </submittedName>
</protein>
<evidence type="ECO:0000256" key="5">
    <source>
        <dbReference type="ARBA" id="ARBA00022723"/>
    </source>
</evidence>
<evidence type="ECO:0000256" key="12">
    <source>
        <dbReference type="SAM" id="MobiDB-lite"/>
    </source>
</evidence>
<dbReference type="GO" id="GO:0030915">
    <property type="term" value="C:Smc5-Smc6 complex"/>
    <property type="evidence" value="ECO:0007669"/>
    <property type="project" value="InterPro"/>
</dbReference>
<dbReference type="GO" id="GO:0005634">
    <property type="term" value="C:nucleus"/>
    <property type="evidence" value="ECO:0007669"/>
    <property type="project" value="UniProtKB-SubCell"/>
</dbReference>
<dbReference type="Gene3D" id="3.30.40.10">
    <property type="entry name" value="Zinc/RING finger domain, C3HC4 (zinc finger)"/>
    <property type="match status" value="1"/>
</dbReference>
<dbReference type="GeneID" id="70298098"/>
<dbReference type="InterPro" id="IPR004181">
    <property type="entry name" value="Znf_MIZ"/>
</dbReference>
<evidence type="ECO:0000256" key="6">
    <source>
        <dbReference type="ARBA" id="ARBA00022771"/>
    </source>
</evidence>
<evidence type="ECO:0000256" key="1">
    <source>
        <dbReference type="ARBA" id="ARBA00004123"/>
    </source>
</evidence>
<dbReference type="GO" id="GO:0016925">
    <property type="term" value="P:protein sumoylation"/>
    <property type="evidence" value="ECO:0007669"/>
    <property type="project" value="TreeGrafter"/>
</dbReference>
<keyword evidence="5" id="KW-0479">Metal-binding</keyword>
<evidence type="ECO:0000256" key="8">
    <source>
        <dbReference type="ARBA" id="ARBA00022833"/>
    </source>
</evidence>
<dbReference type="PANTHER" id="PTHR21330:SF1">
    <property type="entry name" value="E3 SUMO-PROTEIN LIGASE NSE2"/>
    <property type="match status" value="1"/>
</dbReference>
<dbReference type="PROSITE" id="PS51044">
    <property type="entry name" value="ZF_SP_RING"/>
    <property type="match status" value="1"/>
</dbReference>
<name>A0A9P7ZN96_9HYPO</name>
<dbReference type="AlphaFoldDB" id="A0A9P7ZN96"/>
<feature type="domain" description="SP-RING-type" evidence="13">
    <location>
        <begin position="254"/>
        <end position="340"/>
    </location>
</feature>
<dbReference type="GO" id="GO:0061665">
    <property type="term" value="F:SUMO ligase activity"/>
    <property type="evidence" value="ECO:0007669"/>
    <property type="project" value="TreeGrafter"/>
</dbReference>
<evidence type="ECO:0000313" key="14">
    <source>
        <dbReference type="EMBL" id="KAG9254690.1"/>
    </source>
</evidence>
<feature type="region of interest" description="Disordered" evidence="12">
    <location>
        <begin position="1"/>
        <end position="28"/>
    </location>
</feature>
<dbReference type="GO" id="GO:0000724">
    <property type="term" value="P:double-strand break repair via homologous recombination"/>
    <property type="evidence" value="ECO:0007669"/>
    <property type="project" value="InterPro"/>
</dbReference>
<evidence type="ECO:0000256" key="2">
    <source>
        <dbReference type="ARBA" id="ARBA00004718"/>
    </source>
</evidence>
<comment type="pathway">
    <text evidence="2">Protein modification; protein sumoylation.</text>
</comment>
<gene>
    <name evidence="14" type="ORF">F5Z01DRAFT_87702</name>
</gene>
<comment type="subcellular location">
    <subcellularLocation>
        <location evidence="1">Nucleus</location>
    </subcellularLocation>
</comment>
<keyword evidence="9" id="KW-0539">Nucleus</keyword>
<evidence type="ECO:0000256" key="4">
    <source>
        <dbReference type="ARBA" id="ARBA00022679"/>
    </source>
</evidence>
<reference evidence="14" key="1">
    <citation type="journal article" date="2021" name="IMA Fungus">
        <title>Genomic characterization of three marine fungi, including Emericellopsis atlantica sp. nov. with signatures of a generalist lifestyle and marine biomass degradation.</title>
        <authorList>
            <person name="Hagestad O.C."/>
            <person name="Hou L."/>
            <person name="Andersen J.H."/>
            <person name="Hansen E.H."/>
            <person name="Altermark B."/>
            <person name="Li C."/>
            <person name="Kuhnert E."/>
            <person name="Cox R.J."/>
            <person name="Crous P.W."/>
            <person name="Spatafora J.W."/>
            <person name="Lail K."/>
            <person name="Amirebrahimi M."/>
            <person name="Lipzen A."/>
            <person name="Pangilinan J."/>
            <person name="Andreopoulos W."/>
            <person name="Hayes R.D."/>
            <person name="Ng V."/>
            <person name="Grigoriev I.V."/>
            <person name="Jackson S.A."/>
            <person name="Sutton T.D.S."/>
            <person name="Dobson A.D.W."/>
            <person name="Rama T."/>
        </authorList>
    </citation>
    <scope>NUCLEOTIDE SEQUENCE</scope>
    <source>
        <strain evidence="14">TS7</strain>
    </source>
</reference>
<dbReference type="SUPFAM" id="SSF57850">
    <property type="entry name" value="RING/U-box"/>
    <property type="match status" value="1"/>
</dbReference>
<comment type="caution">
    <text evidence="14">The sequence shown here is derived from an EMBL/GenBank/DDBJ whole genome shotgun (WGS) entry which is preliminary data.</text>
</comment>
<keyword evidence="11" id="KW-0175">Coiled coil</keyword>
<keyword evidence="8" id="KW-0862">Zinc</keyword>
<proteinExistence type="inferred from homology"/>